<dbReference type="OrthoDB" id="10047373at2759"/>
<comment type="caution">
    <text evidence="2">The sequence shown here is derived from an EMBL/GenBank/DDBJ whole genome shotgun (WGS) entry which is preliminary data.</text>
</comment>
<name>A0A9Q1H019_HOLLE</name>
<dbReference type="Gene3D" id="3.30.710.10">
    <property type="entry name" value="Potassium Channel Kv1.1, Chain A"/>
    <property type="match status" value="1"/>
</dbReference>
<dbReference type="InterPro" id="IPR003131">
    <property type="entry name" value="T1-type_BTB"/>
</dbReference>
<feature type="domain" description="Potassium channel tetramerisation-type BTB" evidence="1">
    <location>
        <begin position="30"/>
        <end position="123"/>
    </location>
</feature>
<organism evidence="2 3">
    <name type="scientific">Holothuria leucospilota</name>
    <name type="common">Black long sea cucumber</name>
    <name type="synonym">Mertensiothuria leucospilota</name>
    <dbReference type="NCBI Taxonomy" id="206669"/>
    <lineage>
        <taxon>Eukaryota</taxon>
        <taxon>Metazoa</taxon>
        <taxon>Echinodermata</taxon>
        <taxon>Eleutherozoa</taxon>
        <taxon>Echinozoa</taxon>
        <taxon>Holothuroidea</taxon>
        <taxon>Aspidochirotacea</taxon>
        <taxon>Aspidochirotida</taxon>
        <taxon>Holothuriidae</taxon>
        <taxon>Holothuria</taxon>
    </lineage>
</organism>
<keyword evidence="3" id="KW-1185">Reference proteome</keyword>
<dbReference type="EMBL" id="JAIZAY010000015">
    <property type="protein sequence ID" value="KAJ8027975.1"/>
    <property type="molecule type" value="Genomic_DNA"/>
</dbReference>
<dbReference type="PANTHER" id="PTHR14958">
    <property type="entry name" value="POTASSIUM CHANNEL TETRAMERISATION DOMAIN CONTAINING PROTEIN"/>
    <property type="match status" value="1"/>
</dbReference>
<dbReference type="GO" id="GO:0005737">
    <property type="term" value="C:cytoplasm"/>
    <property type="evidence" value="ECO:0007669"/>
    <property type="project" value="TreeGrafter"/>
</dbReference>
<dbReference type="GO" id="GO:0043161">
    <property type="term" value="P:proteasome-mediated ubiquitin-dependent protein catabolic process"/>
    <property type="evidence" value="ECO:0007669"/>
    <property type="project" value="TreeGrafter"/>
</dbReference>
<evidence type="ECO:0000313" key="2">
    <source>
        <dbReference type="EMBL" id="KAJ8027975.1"/>
    </source>
</evidence>
<dbReference type="PANTHER" id="PTHR14958:SF29">
    <property type="entry name" value="INSOMNIAC, ISOFORM B"/>
    <property type="match status" value="1"/>
</dbReference>
<dbReference type="InterPro" id="IPR011333">
    <property type="entry name" value="SKP1/BTB/POZ_sf"/>
</dbReference>
<dbReference type="GO" id="GO:0097602">
    <property type="term" value="F:cullin family protein binding"/>
    <property type="evidence" value="ECO:0007669"/>
    <property type="project" value="TreeGrafter"/>
</dbReference>
<reference evidence="2" key="1">
    <citation type="submission" date="2021-10" db="EMBL/GenBank/DDBJ databases">
        <title>Tropical sea cucumber genome reveals ecological adaptation and Cuvierian tubules defense mechanism.</title>
        <authorList>
            <person name="Chen T."/>
        </authorList>
    </citation>
    <scope>NUCLEOTIDE SEQUENCE</scope>
    <source>
        <strain evidence="2">Nanhai2018</strain>
        <tissue evidence="2">Muscle</tissue>
    </source>
</reference>
<dbReference type="GO" id="GO:0031463">
    <property type="term" value="C:Cul3-RING ubiquitin ligase complex"/>
    <property type="evidence" value="ECO:0007669"/>
    <property type="project" value="TreeGrafter"/>
</dbReference>
<evidence type="ECO:0000259" key="1">
    <source>
        <dbReference type="Pfam" id="PF02214"/>
    </source>
</evidence>
<sequence>MRDTPSNQELPNDSVQLPAADLVDKFEWLKFNVGGELLETTRASIDKLKSEFFALLLDSDMYETPAHEAGGAVYRIDRDPDVLKVFFNYGRYGKVVAIPDHVSETFLLEEGSFYKIDEKILQDIRNFFVERRKGPSNVHLERVSITEMAMDKRLMHHNVYGIIRETEIFCYTNIPGHGACHADVGTYFLLEKPRDKCKYVPFCHLKSGTDII</sequence>
<dbReference type="AlphaFoldDB" id="A0A9Q1H019"/>
<proteinExistence type="predicted"/>
<dbReference type="Proteomes" id="UP001152320">
    <property type="component" value="Chromosome 15"/>
</dbReference>
<accession>A0A9Q1H019</accession>
<gene>
    <name evidence="2" type="ORF">HOLleu_30083</name>
</gene>
<dbReference type="Pfam" id="PF02214">
    <property type="entry name" value="BTB_2"/>
    <property type="match status" value="1"/>
</dbReference>
<dbReference type="SUPFAM" id="SSF54695">
    <property type="entry name" value="POZ domain"/>
    <property type="match status" value="1"/>
</dbReference>
<dbReference type="GO" id="GO:0051260">
    <property type="term" value="P:protein homooligomerization"/>
    <property type="evidence" value="ECO:0007669"/>
    <property type="project" value="InterPro"/>
</dbReference>
<protein>
    <submittedName>
        <fullName evidence="2">BTB/POZ domain-containing protein KCTD17</fullName>
    </submittedName>
</protein>
<evidence type="ECO:0000313" key="3">
    <source>
        <dbReference type="Proteomes" id="UP001152320"/>
    </source>
</evidence>